<feature type="domain" description="YubB ferredoxin-like" evidence="1">
    <location>
        <begin position="75"/>
        <end position="147"/>
    </location>
</feature>
<reference evidence="2" key="1">
    <citation type="submission" date="2018-05" db="EMBL/GenBank/DDBJ databases">
        <authorList>
            <person name="Lanie J.A."/>
            <person name="Ng W.-L."/>
            <person name="Kazmierczak K.M."/>
            <person name="Andrzejewski T.M."/>
            <person name="Davidsen T.M."/>
            <person name="Wayne K.J."/>
            <person name="Tettelin H."/>
            <person name="Glass J.I."/>
            <person name="Rusch D."/>
            <person name="Podicherti R."/>
            <person name="Tsui H.-C.T."/>
            <person name="Winkler M.E."/>
        </authorList>
    </citation>
    <scope>NUCLEOTIDE SEQUENCE</scope>
</reference>
<dbReference type="Pfam" id="PF18406">
    <property type="entry name" value="DUF1281_C"/>
    <property type="match status" value="1"/>
</dbReference>
<dbReference type="EMBL" id="UINC01009876">
    <property type="protein sequence ID" value="SVA44156.1"/>
    <property type="molecule type" value="Genomic_DNA"/>
</dbReference>
<proteinExistence type="predicted"/>
<protein>
    <recommendedName>
        <fullName evidence="1">YubB ferredoxin-like domain-containing protein</fullName>
    </recommendedName>
</protein>
<evidence type="ECO:0000313" key="2">
    <source>
        <dbReference type="EMBL" id="SVA44156.1"/>
    </source>
</evidence>
<dbReference type="InterPro" id="IPR041329">
    <property type="entry name" value="YubB_C"/>
</dbReference>
<accession>A0A381VV12</accession>
<sequence length="287" mass="34048">MPNYCNNTLTIRGNQKQLLNFFLKNENIEHNQELDFAKSVPQPKDCYMGDLGPEEKKRYGSNNWYDFQKKNWGTKWNCSDISMTRDENTLTYTFLTAWNPPKAWLITTAEIFDELIFELKYEESGNDYFGTLSIEYGGITEDIEEELSEVVKMIFNSIDDELIQIFENHFSSHNDTLKAISKKTSCDDVNNLICNFTPTLENIKFYKNMNIKNYPSDDHIMYNVIQEILRYFTNLQDKTLSEHPKIAFDEYYAENYIENHFDEIYSKYFNNENNAKNNYMLLTGYFK</sequence>
<name>A0A381VV12_9ZZZZ</name>
<organism evidence="2">
    <name type="scientific">marine metagenome</name>
    <dbReference type="NCBI Taxonomy" id="408172"/>
    <lineage>
        <taxon>unclassified sequences</taxon>
        <taxon>metagenomes</taxon>
        <taxon>ecological metagenomes</taxon>
    </lineage>
</organism>
<evidence type="ECO:0000259" key="1">
    <source>
        <dbReference type="Pfam" id="PF18406"/>
    </source>
</evidence>
<gene>
    <name evidence="2" type="ORF">METZ01_LOCUS97010</name>
</gene>
<dbReference type="AlphaFoldDB" id="A0A381VV12"/>